<evidence type="ECO:0000313" key="6">
    <source>
        <dbReference type="Proteomes" id="UP000663608"/>
    </source>
</evidence>
<dbReference type="KEGG" id="lti:JW886_04235"/>
<organism evidence="5 6">
    <name type="scientific">Lactococcus taiwanensis</name>
    <dbReference type="NCBI Taxonomy" id="1151742"/>
    <lineage>
        <taxon>Bacteria</taxon>
        <taxon>Bacillati</taxon>
        <taxon>Bacillota</taxon>
        <taxon>Bacilli</taxon>
        <taxon>Lactobacillales</taxon>
        <taxon>Streptococcaceae</taxon>
        <taxon>Lactococcus</taxon>
    </lineage>
</organism>
<name>A0AA45QS23_9LACT</name>
<keyword evidence="2" id="KW-0472">Membrane</keyword>
<dbReference type="Gene3D" id="3.10.20.320">
    <property type="entry name" value="Putative peptidoglycan bound protein (lpxtg motif)"/>
    <property type="match status" value="1"/>
</dbReference>
<reference evidence="5 6" key="1">
    <citation type="submission" date="2021-02" db="EMBL/GenBank/DDBJ databases">
        <title>Complete genome sequence of Lactococcus lactis strain K_LL004.</title>
        <authorList>
            <person name="Kim H.B."/>
        </authorList>
    </citation>
    <scope>NUCLEOTIDE SEQUENCE [LARGE SCALE GENOMIC DNA]</scope>
    <source>
        <strain evidence="5 6">K_LL004</strain>
    </source>
</reference>
<dbReference type="InterPro" id="IPR009459">
    <property type="entry name" value="MucBP_dom"/>
</dbReference>
<feature type="domain" description="Mucin binding" evidence="4">
    <location>
        <begin position="525"/>
        <end position="610"/>
    </location>
</feature>
<evidence type="ECO:0000259" key="3">
    <source>
        <dbReference type="Pfam" id="PF06458"/>
    </source>
</evidence>
<keyword evidence="6" id="KW-1185">Reference proteome</keyword>
<dbReference type="Pfam" id="PF06458">
    <property type="entry name" value="MucBP"/>
    <property type="match status" value="1"/>
</dbReference>
<evidence type="ECO:0000313" key="5">
    <source>
        <dbReference type="EMBL" id="QSE77457.1"/>
    </source>
</evidence>
<dbReference type="Gene3D" id="3.10.20.470">
    <property type="match status" value="1"/>
</dbReference>
<accession>A0AA45QS23</accession>
<gene>
    <name evidence="5" type="ORF">JW886_04235</name>
</gene>
<dbReference type="PROSITE" id="PS51257">
    <property type="entry name" value="PROKAR_LIPOPROTEIN"/>
    <property type="match status" value="1"/>
</dbReference>
<protein>
    <submittedName>
        <fullName evidence="5">MucBP domain-containing protein</fullName>
    </submittedName>
</protein>
<keyword evidence="2" id="KW-1133">Transmembrane helix</keyword>
<dbReference type="RefSeq" id="WP_205872394.1">
    <property type="nucleotide sequence ID" value="NZ_CP070872.1"/>
</dbReference>
<feature type="domain" description="MucBP" evidence="3">
    <location>
        <begin position="444"/>
        <end position="520"/>
    </location>
</feature>
<dbReference type="EMBL" id="CP070872">
    <property type="protein sequence ID" value="QSE77457.1"/>
    <property type="molecule type" value="Genomic_DNA"/>
</dbReference>
<dbReference type="AlphaFoldDB" id="A0AA45QS23"/>
<keyword evidence="2" id="KW-0812">Transmembrane</keyword>
<dbReference type="Gene3D" id="2.60.120.200">
    <property type="match status" value="1"/>
</dbReference>
<evidence type="ECO:0000259" key="4">
    <source>
        <dbReference type="Pfam" id="PF17965"/>
    </source>
</evidence>
<keyword evidence="1" id="KW-0677">Repeat</keyword>
<dbReference type="Pfam" id="PF17965">
    <property type="entry name" value="MucBP_2"/>
    <property type="match status" value="1"/>
</dbReference>
<evidence type="ECO:0000256" key="1">
    <source>
        <dbReference type="ARBA" id="ARBA00022737"/>
    </source>
</evidence>
<sequence length="942" mass="100244">MKKRRSQRSEGFLLILSLFTLMLISACSARINVFASTINNVTVNASNFQNYFSWNANHGTWSNAVTANGTAKTGAYDYNATTGIGTATLTTANVNQSGIVALTALQMDMTQPIKLSLKLNMGNLGGADGVSFGFYPGNAGQTGAGGADSGIGGLRGAFGWTVDPWKNTYTIPTTLPATGVTSTTADPSYTLGDGVSASNDNKLYGGDPASLNTGSSAIGGWSYANANPMYDAPNSTMSGNNGIIAPKTSYNRTDSPQQLISDLADGTFRPLTLIYTPGTGNVPANEGTLEVQYGGATTASTTTAISYSSTDPSVSGITAISPTSGVTNFKQSTATKNFTYTLGNTTTTGTYTPGTATVNKKTVTVYRIEKGTSTTTTKAPYDWSIPITTLEDLAGVSTTDSSGKKSYPSSLSFFMTGSTGGAINLQQVQIPQDSFVNFNAVQNTVTTNYIDTNGNPIAPKVTTTGVVGSDTYLTSPLSPVPTGYDYVGLANATNNSAKIVSDAATGLYSQNNLNIYYVYKVKQEKATVTYVDDSIDATGKDPKSIIQQDTITGDFSSQASYTTSSVISSLKAKGYWTDSVYDEFDGFTVANTTNGVFNQDNVVQNFIVHMTKVTYTTSLSLSTEKVNFVDALGNALPWYAGSDGLPLHSTDTAGATLKTTPWVWQVAFLKVSNNQTGQVSYYYSTTYNSQTIPDLVGGVPTGAGWTMQESLPSPSFQAPYIAGYNWTSSDSPGNVDFDQPIQPYQFHGKDSPENVTYTLVYNGVFSFSNRQEKTITETINYLDQTSKKPLVDAVIQNKVITFETVKDATGSSKVYYYKGVGQPAVDNHPYHTDGSVNTDWALWTSGVASFEAQSHPSSLTYEVIGADGVDATAPYLTEDKTAVTTQAIDENCDDVVVNVYFAYHGANIQMPHAGGPGLFYVIGIALFSLVMSLTLRHLKKKR</sequence>
<evidence type="ECO:0000256" key="2">
    <source>
        <dbReference type="SAM" id="Phobius"/>
    </source>
</evidence>
<dbReference type="InterPro" id="IPR041558">
    <property type="entry name" value="MucBP_2"/>
</dbReference>
<feature type="transmembrane region" description="Helical" evidence="2">
    <location>
        <begin position="917"/>
        <end position="935"/>
    </location>
</feature>
<proteinExistence type="predicted"/>
<dbReference type="Proteomes" id="UP000663608">
    <property type="component" value="Chromosome"/>
</dbReference>